<evidence type="ECO:0000259" key="9">
    <source>
        <dbReference type="Pfam" id="PF02771"/>
    </source>
</evidence>
<dbReference type="Gene3D" id="1.10.540.10">
    <property type="entry name" value="Acyl-CoA dehydrogenase/oxidase, N-terminal domain"/>
    <property type="match status" value="1"/>
</dbReference>
<dbReference type="GeneID" id="88625165"/>
<dbReference type="Pfam" id="PF02771">
    <property type="entry name" value="Acyl-CoA_dh_N"/>
    <property type="match status" value="1"/>
</dbReference>
<comment type="similarity">
    <text evidence="2 6">Belongs to the acyl-CoA dehydrogenase family.</text>
</comment>
<dbReference type="PANTHER" id="PTHR42803">
    <property type="entry name" value="ACYL-COA DEHYDROGENASE"/>
    <property type="match status" value="1"/>
</dbReference>
<dbReference type="InterPro" id="IPR013786">
    <property type="entry name" value="AcylCoA_DH/ox_N"/>
</dbReference>
<dbReference type="InterPro" id="IPR009100">
    <property type="entry name" value="AcylCoA_DH/oxidase_NM_dom_sf"/>
</dbReference>
<evidence type="ECO:0000259" key="7">
    <source>
        <dbReference type="Pfam" id="PF00441"/>
    </source>
</evidence>
<dbReference type="Gene3D" id="1.20.140.10">
    <property type="entry name" value="Butyryl-CoA Dehydrogenase, subunit A, domain 3"/>
    <property type="match status" value="1"/>
</dbReference>
<sequence>MNPYQAPLTDMRFLLEHVFDAEQTWSSLPAMADMVDLDTAAAILEEGAKLCRDLIHPINRNGDEQGVRFEAAKVITPDGYKEAYAEFAAGGWVGLCGDPELGGMGMPKMLGVMVDEMGYSACNAFTLYSALTSGAALCIHAHGSEELKAKYLPKLYSGEWAGAMDMTEPQAGSDLRNIRTRAEPTDSGSFLISGSKIFITGGDQDLTENLVHLVLAKISGSKGISLFLVPKFKVADDGSLGAANGVTVGAIEHKMGLKGSATCVMNFDDAEGYLIGEPNRGLVCMFTMMNYERLSIGIQGLGSAQGAYQMAADYAKERLQGVAAGGSPTGSDSDPILVHGDVRRMLLNIRAMTEAGRALAMLTGKQLDLAKFAEDEAIKTKASRYVGLLTPVAKAFLTDRGLDATILAQQVFGGHGYIRETGIEQLVRDTRIAQIYEGTNGIQAIDFLGRKLTGDRLATLNEFIADIKVDMATFGQVSNEQKQRVESLFDQFASAIAAINEQKGDKPALINALAVEALDAFGYILYGYLWLLMADKALAATDNTLEPGFAEVKNQLKEFYFAKLLAKADFHLSQLAGGDDSVMALAPELF</sequence>
<name>A0ABU4QHX7_9GAMM</name>
<dbReference type="InterPro" id="IPR006091">
    <property type="entry name" value="Acyl-CoA_Oxase/DH_mid-dom"/>
</dbReference>
<feature type="domain" description="Acyl-CoA dehydrogenase/oxidase N-terminal" evidence="9">
    <location>
        <begin position="48"/>
        <end position="159"/>
    </location>
</feature>
<evidence type="ECO:0000256" key="2">
    <source>
        <dbReference type="ARBA" id="ARBA00009347"/>
    </source>
</evidence>
<comment type="cofactor">
    <cofactor evidence="1 6">
        <name>FAD</name>
        <dbReference type="ChEBI" id="CHEBI:57692"/>
    </cofactor>
</comment>
<keyword evidence="5 6" id="KW-0560">Oxidoreductase</keyword>
<keyword evidence="3 6" id="KW-0285">Flavoprotein</keyword>
<evidence type="ECO:0000256" key="4">
    <source>
        <dbReference type="ARBA" id="ARBA00022827"/>
    </source>
</evidence>
<dbReference type="Pfam" id="PF12806">
    <property type="entry name" value="Acyl-CoA_dh_C"/>
    <property type="match status" value="1"/>
</dbReference>
<dbReference type="InterPro" id="IPR052166">
    <property type="entry name" value="Diverse_Acyl-CoA_DH"/>
</dbReference>
<dbReference type="RefSeq" id="WP_144361512.1">
    <property type="nucleotide sequence ID" value="NZ_JAWXXR010000001.1"/>
</dbReference>
<dbReference type="PANTHER" id="PTHR42803:SF1">
    <property type="entry name" value="BROAD-SPECIFICITY LINEAR ACYL-COA DEHYDROGENASE FADE5"/>
    <property type="match status" value="1"/>
</dbReference>
<protein>
    <submittedName>
        <fullName evidence="11">Acyl-CoA dehydrogenase family protein</fullName>
    </submittedName>
</protein>
<dbReference type="InterPro" id="IPR009075">
    <property type="entry name" value="AcylCo_DH/oxidase_C"/>
</dbReference>
<dbReference type="Proteomes" id="UP001272773">
    <property type="component" value="Unassembled WGS sequence"/>
</dbReference>
<dbReference type="EMBL" id="JAWXXR010000001">
    <property type="protein sequence ID" value="MDX6017929.1"/>
    <property type="molecule type" value="Genomic_DNA"/>
</dbReference>
<dbReference type="InterPro" id="IPR025878">
    <property type="entry name" value="Acyl-CoA_dh-like_C_dom"/>
</dbReference>
<evidence type="ECO:0000313" key="11">
    <source>
        <dbReference type="EMBL" id="MDX6017929.1"/>
    </source>
</evidence>
<evidence type="ECO:0000259" key="10">
    <source>
        <dbReference type="Pfam" id="PF12806"/>
    </source>
</evidence>
<proteinExistence type="inferred from homology"/>
<dbReference type="Gene3D" id="2.40.110.10">
    <property type="entry name" value="Butyryl-CoA Dehydrogenase, subunit A, domain 2"/>
    <property type="match status" value="1"/>
</dbReference>
<organism evidence="11 12">
    <name type="scientific">Shewanella indica</name>
    <dbReference type="NCBI Taxonomy" id="768528"/>
    <lineage>
        <taxon>Bacteria</taxon>
        <taxon>Pseudomonadati</taxon>
        <taxon>Pseudomonadota</taxon>
        <taxon>Gammaproteobacteria</taxon>
        <taxon>Alteromonadales</taxon>
        <taxon>Shewanellaceae</taxon>
        <taxon>Shewanella</taxon>
    </lineage>
</organism>
<feature type="domain" description="Acetyl-CoA dehydrogenase-like C-terminal" evidence="10">
    <location>
        <begin position="477"/>
        <end position="585"/>
    </location>
</feature>
<dbReference type="InterPro" id="IPR036250">
    <property type="entry name" value="AcylCo_DH-like_C"/>
</dbReference>
<dbReference type="SUPFAM" id="SSF47203">
    <property type="entry name" value="Acyl-CoA dehydrogenase C-terminal domain-like"/>
    <property type="match status" value="1"/>
</dbReference>
<dbReference type="InterPro" id="IPR046373">
    <property type="entry name" value="Acyl-CoA_Oxase/DH_mid-dom_sf"/>
</dbReference>
<feature type="domain" description="Acyl-CoA oxidase/dehydrogenase middle" evidence="8">
    <location>
        <begin position="163"/>
        <end position="269"/>
    </location>
</feature>
<dbReference type="InterPro" id="IPR037069">
    <property type="entry name" value="AcylCoA_DH/ox_N_sf"/>
</dbReference>
<keyword evidence="12" id="KW-1185">Reference proteome</keyword>
<evidence type="ECO:0000313" key="12">
    <source>
        <dbReference type="Proteomes" id="UP001272773"/>
    </source>
</evidence>
<dbReference type="Pfam" id="PF02770">
    <property type="entry name" value="Acyl-CoA_dh_M"/>
    <property type="match status" value="1"/>
</dbReference>
<evidence type="ECO:0000256" key="5">
    <source>
        <dbReference type="ARBA" id="ARBA00023002"/>
    </source>
</evidence>
<dbReference type="Pfam" id="PF00441">
    <property type="entry name" value="Acyl-CoA_dh_1"/>
    <property type="match status" value="1"/>
</dbReference>
<evidence type="ECO:0000256" key="6">
    <source>
        <dbReference type="RuleBase" id="RU362125"/>
    </source>
</evidence>
<accession>A0ABU4QHX7</accession>
<dbReference type="SUPFAM" id="SSF56645">
    <property type="entry name" value="Acyl-CoA dehydrogenase NM domain-like"/>
    <property type="match status" value="1"/>
</dbReference>
<evidence type="ECO:0000256" key="3">
    <source>
        <dbReference type="ARBA" id="ARBA00022630"/>
    </source>
</evidence>
<reference evidence="11 12" key="1">
    <citation type="submission" date="2023-11" db="EMBL/GenBank/DDBJ databases">
        <title>MicrobeMod: A computational toolkit for identifying prokaryotic methylation and restriction-modification with nanopore sequencing.</title>
        <authorList>
            <person name="Crits-Christoph A."/>
            <person name="Kang S.C."/>
            <person name="Lee H."/>
            <person name="Ostrov N."/>
        </authorList>
    </citation>
    <scope>NUCLEOTIDE SEQUENCE [LARGE SCALE GENOMIC DNA]</scope>
    <source>
        <strain evidence="11 12">ATCC BAA-2732</strain>
    </source>
</reference>
<gene>
    <name evidence="11" type="ORF">SIL79_16615</name>
</gene>
<evidence type="ECO:0000259" key="8">
    <source>
        <dbReference type="Pfam" id="PF02770"/>
    </source>
</evidence>
<feature type="domain" description="Acyl-CoA dehydrogenase/oxidase C-terminal" evidence="7">
    <location>
        <begin position="279"/>
        <end position="444"/>
    </location>
</feature>
<comment type="caution">
    <text evidence="11">The sequence shown here is derived from an EMBL/GenBank/DDBJ whole genome shotgun (WGS) entry which is preliminary data.</text>
</comment>
<evidence type="ECO:0000256" key="1">
    <source>
        <dbReference type="ARBA" id="ARBA00001974"/>
    </source>
</evidence>
<keyword evidence="4 6" id="KW-0274">FAD</keyword>